<dbReference type="AlphaFoldDB" id="A0A7J0F5I8"/>
<dbReference type="Proteomes" id="UP000585474">
    <property type="component" value="Unassembled WGS sequence"/>
</dbReference>
<protein>
    <recommendedName>
        <fullName evidence="4">Hydroxyproline-rich glycoprotein family protein</fullName>
    </recommendedName>
</protein>
<reference evidence="2 3" key="1">
    <citation type="submission" date="2019-07" db="EMBL/GenBank/DDBJ databases">
        <title>De Novo Assembly of kiwifruit Actinidia rufa.</title>
        <authorList>
            <person name="Sugita-Konishi S."/>
            <person name="Sato K."/>
            <person name="Mori E."/>
            <person name="Abe Y."/>
            <person name="Kisaki G."/>
            <person name="Hamano K."/>
            <person name="Suezawa K."/>
            <person name="Otani M."/>
            <person name="Fukuda T."/>
            <person name="Manabe T."/>
            <person name="Gomi K."/>
            <person name="Tabuchi M."/>
            <person name="Akimitsu K."/>
            <person name="Kataoka I."/>
        </authorList>
    </citation>
    <scope>NUCLEOTIDE SEQUENCE [LARGE SCALE GENOMIC DNA]</scope>
    <source>
        <strain evidence="3">cv. Fuchu</strain>
    </source>
</reference>
<accession>A0A7J0F5I8</accession>
<evidence type="ECO:0000313" key="3">
    <source>
        <dbReference type="Proteomes" id="UP000585474"/>
    </source>
</evidence>
<evidence type="ECO:0000313" key="2">
    <source>
        <dbReference type="EMBL" id="GFY93469.1"/>
    </source>
</evidence>
<feature type="signal peptide" evidence="1">
    <location>
        <begin position="1"/>
        <end position="23"/>
    </location>
</feature>
<evidence type="ECO:0008006" key="4">
    <source>
        <dbReference type="Google" id="ProtNLM"/>
    </source>
</evidence>
<keyword evidence="3" id="KW-1185">Reference proteome</keyword>
<keyword evidence="1" id="KW-0732">Signal</keyword>
<organism evidence="2 3">
    <name type="scientific">Actinidia rufa</name>
    <dbReference type="NCBI Taxonomy" id="165716"/>
    <lineage>
        <taxon>Eukaryota</taxon>
        <taxon>Viridiplantae</taxon>
        <taxon>Streptophyta</taxon>
        <taxon>Embryophyta</taxon>
        <taxon>Tracheophyta</taxon>
        <taxon>Spermatophyta</taxon>
        <taxon>Magnoliopsida</taxon>
        <taxon>eudicotyledons</taxon>
        <taxon>Gunneridae</taxon>
        <taxon>Pentapetalae</taxon>
        <taxon>asterids</taxon>
        <taxon>Ericales</taxon>
        <taxon>Actinidiaceae</taxon>
        <taxon>Actinidia</taxon>
    </lineage>
</organism>
<feature type="chain" id="PRO_5029746668" description="Hydroxyproline-rich glycoprotein family protein" evidence="1">
    <location>
        <begin position="24"/>
        <end position="123"/>
    </location>
</feature>
<sequence length="123" mass="13536">MNLNSILLFGFLIFINLVSHGDSRQLGMPKPGEHNENELGKLVAMSLGGEMKNLPPLDNIPFVPPLPQIPIPQIPPFPFPFPLPPPIPRIHTIPVIPIPPFPKTPIFPPFPMPNIPFLTPPPA</sequence>
<dbReference type="EMBL" id="BJWL01000008">
    <property type="protein sequence ID" value="GFY93469.1"/>
    <property type="molecule type" value="Genomic_DNA"/>
</dbReference>
<comment type="caution">
    <text evidence="2">The sequence shown here is derived from an EMBL/GenBank/DDBJ whole genome shotgun (WGS) entry which is preliminary data.</text>
</comment>
<proteinExistence type="predicted"/>
<evidence type="ECO:0000256" key="1">
    <source>
        <dbReference type="SAM" id="SignalP"/>
    </source>
</evidence>
<gene>
    <name evidence="2" type="ORF">Acr_08g0018650</name>
</gene>
<name>A0A7J0F5I8_9ERIC</name>